<dbReference type="Pfam" id="PF00590">
    <property type="entry name" value="TP_methylase"/>
    <property type="match status" value="1"/>
</dbReference>
<dbReference type="Proteomes" id="UP001501581">
    <property type="component" value="Unassembled WGS sequence"/>
</dbReference>
<gene>
    <name evidence="2" type="ORF">GCM10009668_39660</name>
</gene>
<dbReference type="InterPro" id="IPR000878">
    <property type="entry name" value="4pyrrol_Mease"/>
</dbReference>
<feature type="domain" description="Tetrapyrrole methylase" evidence="1">
    <location>
        <begin position="2"/>
        <end position="82"/>
    </location>
</feature>
<sequence>MTIHFVGAGPGPADLLTVRATRMLGSADVLLARLEGADPEVLALCREDVAVLDAGQLAPEQVEQVLLAAGGMGHTVVVLLPGAGALGEAEHGWTDSLDAHAVAWDHTAGVATA</sequence>
<keyword evidence="3" id="KW-1185">Reference proteome</keyword>
<dbReference type="InterPro" id="IPR003043">
    <property type="entry name" value="Uropor_MeTrfase_CS"/>
</dbReference>
<dbReference type="InterPro" id="IPR014777">
    <property type="entry name" value="4pyrrole_Mease_sub1"/>
</dbReference>
<organism evidence="2 3">
    <name type="scientific">Nocardioides dubius</name>
    <dbReference type="NCBI Taxonomy" id="317019"/>
    <lineage>
        <taxon>Bacteria</taxon>
        <taxon>Bacillati</taxon>
        <taxon>Actinomycetota</taxon>
        <taxon>Actinomycetes</taxon>
        <taxon>Propionibacteriales</taxon>
        <taxon>Nocardioidaceae</taxon>
        <taxon>Nocardioides</taxon>
    </lineage>
</organism>
<dbReference type="InterPro" id="IPR050161">
    <property type="entry name" value="Siro_Cobalamin_biosynth"/>
</dbReference>
<dbReference type="PANTHER" id="PTHR45790">
    <property type="entry name" value="SIROHEME SYNTHASE-RELATED"/>
    <property type="match status" value="1"/>
</dbReference>
<evidence type="ECO:0000313" key="3">
    <source>
        <dbReference type="Proteomes" id="UP001501581"/>
    </source>
</evidence>
<dbReference type="SUPFAM" id="SSF53790">
    <property type="entry name" value="Tetrapyrrole methylase"/>
    <property type="match status" value="1"/>
</dbReference>
<accession>A0ABN1U4W9</accession>
<reference evidence="2 3" key="1">
    <citation type="journal article" date="2019" name="Int. J. Syst. Evol. Microbiol.">
        <title>The Global Catalogue of Microorganisms (GCM) 10K type strain sequencing project: providing services to taxonomists for standard genome sequencing and annotation.</title>
        <authorList>
            <consortium name="The Broad Institute Genomics Platform"/>
            <consortium name="The Broad Institute Genome Sequencing Center for Infectious Disease"/>
            <person name="Wu L."/>
            <person name="Ma J."/>
        </authorList>
    </citation>
    <scope>NUCLEOTIDE SEQUENCE [LARGE SCALE GENOMIC DNA]</scope>
    <source>
        <strain evidence="2 3">JCM 13008</strain>
    </source>
</reference>
<name>A0ABN1U4W9_9ACTN</name>
<dbReference type="Gene3D" id="3.40.1010.10">
    <property type="entry name" value="Cobalt-precorrin-4 Transmethylase, Domain 1"/>
    <property type="match status" value="1"/>
</dbReference>
<dbReference type="InterPro" id="IPR035996">
    <property type="entry name" value="4pyrrol_Methylase_sf"/>
</dbReference>
<dbReference type="PROSITE" id="PS00839">
    <property type="entry name" value="SUMT_1"/>
    <property type="match status" value="1"/>
</dbReference>
<protein>
    <recommendedName>
        <fullName evidence="1">Tetrapyrrole methylase domain-containing protein</fullName>
    </recommendedName>
</protein>
<dbReference type="RefSeq" id="WP_343996654.1">
    <property type="nucleotide sequence ID" value="NZ_BAAALG010000017.1"/>
</dbReference>
<evidence type="ECO:0000259" key="1">
    <source>
        <dbReference type="Pfam" id="PF00590"/>
    </source>
</evidence>
<dbReference type="EMBL" id="BAAALG010000017">
    <property type="protein sequence ID" value="GAA1113637.1"/>
    <property type="molecule type" value="Genomic_DNA"/>
</dbReference>
<comment type="caution">
    <text evidence="2">The sequence shown here is derived from an EMBL/GenBank/DDBJ whole genome shotgun (WGS) entry which is preliminary data.</text>
</comment>
<proteinExistence type="predicted"/>
<dbReference type="PANTHER" id="PTHR45790:SF4">
    <property type="entry name" value="COBALT-PRECORRIN-4 C(11)-METHYLTRANSFERASE"/>
    <property type="match status" value="1"/>
</dbReference>
<evidence type="ECO:0000313" key="2">
    <source>
        <dbReference type="EMBL" id="GAA1113637.1"/>
    </source>
</evidence>